<feature type="compositionally biased region" description="Gly residues" evidence="1">
    <location>
        <begin position="49"/>
        <end position="59"/>
    </location>
</feature>
<proteinExistence type="predicted"/>
<gene>
    <name evidence="2" type="ORF">JYU34_007306</name>
</gene>
<comment type="caution">
    <text evidence="2">The sequence shown here is derived from an EMBL/GenBank/DDBJ whole genome shotgun (WGS) entry which is preliminary data.</text>
</comment>
<feature type="region of interest" description="Disordered" evidence="1">
    <location>
        <begin position="1"/>
        <end position="60"/>
    </location>
</feature>
<feature type="compositionally biased region" description="Basic residues" evidence="1">
    <location>
        <begin position="37"/>
        <end position="48"/>
    </location>
</feature>
<feature type="region of interest" description="Disordered" evidence="1">
    <location>
        <begin position="72"/>
        <end position="98"/>
    </location>
</feature>
<organism evidence="2 3">
    <name type="scientific">Plutella xylostella</name>
    <name type="common">Diamondback moth</name>
    <name type="synonym">Plutella maculipennis</name>
    <dbReference type="NCBI Taxonomy" id="51655"/>
    <lineage>
        <taxon>Eukaryota</taxon>
        <taxon>Metazoa</taxon>
        <taxon>Ecdysozoa</taxon>
        <taxon>Arthropoda</taxon>
        <taxon>Hexapoda</taxon>
        <taxon>Insecta</taxon>
        <taxon>Pterygota</taxon>
        <taxon>Neoptera</taxon>
        <taxon>Endopterygota</taxon>
        <taxon>Lepidoptera</taxon>
        <taxon>Glossata</taxon>
        <taxon>Ditrysia</taxon>
        <taxon>Yponomeutoidea</taxon>
        <taxon>Plutellidae</taxon>
        <taxon>Plutella</taxon>
    </lineage>
</organism>
<evidence type="ECO:0000313" key="2">
    <source>
        <dbReference type="EMBL" id="KAG7307158.1"/>
    </source>
</evidence>
<keyword evidence="3" id="KW-1185">Reference proteome</keyword>
<feature type="compositionally biased region" description="Basic and acidic residues" evidence="1">
    <location>
        <begin position="1"/>
        <end position="15"/>
    </location>
</feature>
<sequence length="187" mass="19855">MKANGSRREEREEKISRKKSGASPGRCREKNSVAGRGGRRWWQRRRGRGAGGRCGGGRGRCACAACPRHAAATARHTPRARRPDPPRPECRRSAAAAGLAALSTHARDRLPTLHVQSVKVSASHSQRESAPAPDLQAGSHLFTAQGQYTGAPASSGFYLECILTNVGRSVARAGACRPGSAGRCSLH</sequence>
<name>A0ABQ7QQ24_PLUXY</name>
<feature type="compositionally biased region" description="Basic and acidic residues" evidence="1">
    <location>
        <begin position="81"/>
        <end position="92"/>
    </location>
</feature>
<evidence type="ECO:0000256" key="1">
    <source>
        <dbReference type="SAM" id="MobiDB-lite"/>
    </source>
</evidence>
<protein>
    <submittedName>
        <fullName evidence="2">Uncharacterized protein</fullName>
    </submittedName>
</protein>
<dbReference type="EMBL" id="JAHIBW010000010">
    <property type="protein sequence ID" value="KAG7307158.1"/>
    <property type="molecule type" value="Genomic_DNA"/>
</dbReference>
<accession>A0ABQ7QQ24</accession>
<reference evidence="2 3" key="1">
    <citation type="submission" date="2021-06" db="EMBL/GenBank/DDBJ databases">
        <title>A haploid diamondback moth (Plutella xylostella L.) genome assembly resolves 31 chromosomes and identifies a diamide resistance mutation.</title>
        <authorList>
            <person name="Ward C.M."/>
            <person name="Perry K.D."/>
            <person name="Baker G."/>
            <person name="Powis K."/>
            <person name="Heckel D.G."/>
            <person name="Baxter S.W."/>
        </authorList>
    </citation>
    <scope>NUCLEOTIDE SEQUENCE [LARGE SCALE GENOMIC DNA]</scope>
    <source>
        <strain evidence="2 3">LV</strain>
        <tissue evidence="2">Single pupa</tissue>
    </source>
</reference>
<evidence type="ECO:0000313" key="3">
    <source>
        <dbReference type="Proteomes" id="UP000823941"/>
    </source>
</evidence>
<dbReference type="Proteomes" id="UP000823941">
    <property type="component" value="Chromosome 10"/>
</dbReference>